<organism evidence="1">
    <name type="scientific">Nothobranchius kuhntae</name>
    <name type="common">Beira killifish</name>
    <dbReference type="NCBI Taxonomy" id="321403"/>
    <lineage>
        <taxon>Eukaryota</taxon>
        <taxon>Metazoa</taxon>
        <taxon>Chordata</taxon>
        <taxon>Craniata</taxon>
        <taxon>Vertebrata</taxon>
        <taxon>Euteleostomi</taxon>
        <taxon>Actinopterygii</taxon>
        <taxon>Neopterygii</taxon>
        <taxon>Teleostei</taxon>
        <taxon>Neoteleostei</taxon>
        <taxon>Acanthomorphata</taxon>
        <taxon>Ovalentaria</taxon>
        <taxon>Atherinomorphae</taxon>
        <taxon>Cyprinodontiformes</taxon>
        <taxon>Nothobranchiidae</taxon>
        <taxon>Nothobranchius</taxon>
    </lineage>
</organism>
<protein>
    <submittedName>
        <fullName evidence="1">Uncharacterized protein</fullName>
    </submittedName>
</protein>
<sequence length="50" mass="5819">FTSTKCICSCTFTQRVSINTNSFLLDLILSTTFVLMYQPYLRTHRCVFCT</sequence>
<name>A0A1A8JPC6_NOTKU</name>
<feature type="non-terminal residue" evidence="1">
    <location>
        <position position="50"/>
    </location>
</feature>
<feature type="non-terminal residue" evidence="1">
    <location>
        <position position="1"/>
    </location>
</feature>
<dbReference type="EMBL" id="HAEE01001194">
    <property type="protein sequence ID" value="SBR21210.1"/>
    <property type="molecule type" value="Transcribed_RNA"/>
</dbReference>
<dbReference type="AlphaFoldDB" id="A0A1A8JPC6"/>
<accession>A0A1A8JPC6</accession>
<reference evidence="1" key="1">
    <citation type="submission" date="2016-05" db="EMBL/GenBank/DDBJ databases">
        <authorList>
            <person name="Lavstsen T."/>
            <person name="Jespersen J.S."/>
        </authorList>
    </citation>
    <scope>NUCLEOTIDE SEQUENCE</scope>
    <source>
        <tissue evidence="1">Brain</tissue>
    </source>
</reference>
<evidence type="ECO:0000313" key="1">
    <source>
        <dbReference type="EMBL" id="SBR21210.1"/>
    </source>
</evidence>
<proteinExistence type="predicted"/>
<reference evidence="1" key="2">
    <citation type="submission" date="2016-06" db="EMBL/GenBank/DDBJ databases">
        <title>The genome of a short-lived fish provides insights into sex chromosome evolution and the genetic control of aging.</title>
        <authorList>
            <person name="Reichwald K."/>
            <person name="Felder M."/>
            <person name="Petzold A."/>
            <person name="Koch P."/>
            <person name="Groth M."/>
            <person name="Platzer M."/>
        </authorList>
    </citation>
    <scope>NUCLEOTIDE SEQUENCE</scope>
    <source>
        <tissue evidence="1">Brain</tissue>
    </source>
</reference>
<gene>
    <name evidence="1" type="primary">Nfu_g_1_024396</name>
</gene>